<organism evidence="2 3">
    <name type="scientific">Oceanobacillus picturae</name>
    <dbReference type="NCBI Taxonomy" id="171693"/>
    <lineage>
        <taxon>Bacteria</taxon>
        <taxon>Bacillati</taxon>
        <taxon>Bacillota</taxon>
        <taxon>Bacilli</taxon>
        <taxon>Bacillales</taxon>
        <taxon>Bacillaceae</taxon>
        <taxon>Oceanobacillus</taxon>
    </lineage>
</organism>
<protein>
    <submittedName>
        <fullName evidence="2">Uncharacterized protein</fullName>
    </submittedName>
</protein>
<reference evidence="2 3" key="2">
    <citation type="journal article" date="2016" name="Genome Announc.">
        <title>Draft Genome Sequence of Oceanobacillus picturae Heshi-B3, Isolated from Fermented Rice Bran in a Traditional Japanese Seafood Dish.</title>
        <authorList>
            <person name="Akuzawa S."/>
            <person name="Nagaoka J."/>
            <person name="Kanekatsu M."/>
            <person name="Kanesaki Y."/>
            <person name="Suzuki T."/>
        </authorList>
    </citation>
    <scope>NUCLEOTIDE SEQUENCE [LARGE SCALE GENOMIC DNA]</scope>
    <source>
        <strain evidence="2 3">Heshi-B3</strain>
    </source>
</reference>
<dbReference type="Proteomes" id="UP000052946">
    <property type="component" value="Unassembled WGS sequence"/>
</dbReference>
<keyword evidence="1" id="KW-1133">Transmembrane helix</keyword>
<proteinExistence type="predicted"/>
<dbReference type="RefSeq" id="WP_153004864.1">
    <property type="nucleotide sequence ID" value="NZ_BBXV01000012.1"/>
</dbReference>
<sequence>MQNYKILVKRISIVIVILILSILTVTWVFPYASLSVAKAYTIKQDPIVVKQYVDTLQEYKKLINENKEQTNTYATAVAAFDFFEQVLMENEHEWRMTDDTLEELHFQVATYRDMLITLSFSETYSNEARMYLKTALNVAIELEDSITFIQMSEGLTRKDLRILIGNLYGEMGRNLEQFITFYQQTTAENGS</sequence>
<reference evidence="3" key="1">
    <citation type="submission" date="2015-07" db="EMBL/GenBank/DDBJ databases">
        <title>Draft Genome Sequence of Oceanobacillus picturae Heshi-B3 that Was Isolated from Fermented Rice Bran with Aging Salted Mackerel, Which Was Named Heshiko as Traditional Fermented Seafood in Japan.</title>
        <authorList>
            <person name="Akuzawa S."/>
            <person name="Nakagawa J."/>
            <person name="Kanekatsu T."/>
            <person name="Kanesaki Y."/>
            <person name="Suzuki T."/>
        </authorList>
    </citation>
    <scope>NUCLEOTIDE SEQUENCE [LARGE SCALE GENOMIC DNA]</scope>
    <source>
        <strain evidence="3">Heshi-B3</strain>
    </source>
</reference>
<accession>A0A0U9HA83</accession>
<dbReference type="AlphaFoldDB" id="A0A0U9HA83"/>
<gene>
    <name evidence="2" type="ORF">OPHB3_1005</name>
</gene>
<comment type="caution">
    <text evidence="2">The sequence shown here is derived from an EMBL/GenBank/DDBJ whole genome shotgun (WGS) entry which is preliminary data.</text>
</comment>
<dbReference type="EMBL" id="BBXV01000012">
    <property type="protein sequence ID" value="GAQ17080.1"/>
    <property type="molecule type" value="Genomic_DNA"/>
</dbReference>
<dbReference type="OrthoDB" id="2967968at2"/>
<evidence type="ECO:0000313" key="2">
    <source>
        <dbReference type="EMBL" id="GAQ17080.1"/>
    </source>
</evidence>
<evidence type="ECO:0000313" key="3">
    <source>
        <dbReference type="Proteomes" id="UP000052946"/>
    </source>
</evidence>
<keyword evidence="1" id="KW-0812">Transmembrane</keyword>
<feature type="transmembrane region" description="Helical" evidence="1">
    <location>
        <begin position="12"/>
        <end position="32"/>
    </location>
</feature>
<keyword evidence="1" id="KW-0472">Membrane</keyword>
<evidence type="ECO:0000256" key="1">
    <source>
        <dbReference type="SAM" id="Phobius"/>
    </source>
</evidence>
<name>A0A0U9HA83_9BACI</name>